<dbReference type="GeneID" id="85374680"/>
<protein>
    <submittedName>
        <fullName evidence="2">Uncharacterized protein</fullName>
    </submittedName>
</protein>
<reference evidence="2 3" key="1">
    <citation type="submission" date="2016-10" db="EMBL/GenBank/DDBJ databases">
        <title>The genome sequence of Colletotrichum fioriniae PJ7.</title>
        <authorList>
            <person name="Baroncelli R."/>
        </authorList>
    </citation>
    <scope>NUCLEOTIDE SEQUENCE [LARGE SCALE GENOMIC DNA]</scope>
    <source>
        <strain evidence="2 3">IMI 384185</strain>
    </source>
</reference>
<dbReference type="EMBL" id="MOPA01000005">
    <property type="protein sequence ID" value="KAK1540520.1"/>
    <property type="molecule type" value="Genomic_DNA"/>
</dbReference>
<evidence type="ECO:0000313" key="3">
    <source>
        <dbReference type="Proteomes" id="UP001241169"/>
    </source>
</evidence>
<gene>
    <name evidence="2" type="ORF">CPAR01_06509</name>
</gene>
<proteinExistence type="predicted"/>
<organism evidence="2 3">
    <name type="scientific">Colletotrichum paranaense</name>
    <dbReference type="NCBI Taxonomy" id="1914294"/>
    <lineage>
        <taxon>Eukaryota</taxon>
        <taxon>Fungi</taxon>
        <taxon>Dikarya</taxon>
        <taxon>Ascomycota</taxon>
        <taxon>Pezizomycotina</taxon>
        <taxon>Sordariomycetes</taxon>
        <taxon>Hypocreomycetidae</taxon>
        <taxon>Glomerellales</taxon>
        <taxon>Glomerellaceae</taxon>
        <taxon>Colletotrichum</taxon>
        <taxon>Colletotrichum acutatum species complex</taxon>
    </lineage>
</organism>
<sequence length="129" mass="14061">MPNERKGANDNCTRIAWESKSLSVKKQPSVPCPSVPSSSSIAGEESQLDFAKYKDDNLLIWRAPEQAFSQSPSSIDGRFKLVAKPDVDYVNELCCVTRGDVACAGVSHHPPKLSRSKTVDLIVSQELVA</sequence>
<feature type="region of interest" description="Disordered" evidence="1">
    <location>
        <begin position="22"/>
        <end position="43"/>
    </location>
</feature>
<accession>A0ABQ9SLX0</accession>
<evidence type="ECO:0000256" key="1">
    <source>
        <dbReference type="SAM" id="MobiDB-lite"/>
    </source>
</evidence>
<dbReference type="Proteomes" id="UP001241169">
    <property type="component" value="Unassembled WGS sequence"/>
</dbReference>
<keyword evidence="3" id="KW-1185">Reference proteome</keyword>
<evidence type="ECO:0000313" key="2">
    <source>
        <dbReference type="EMBL" id="KAK1540520.1"/>
    </source>
</evidence>
<dbReference type="RefSeq" id="XP_060349655.1">
    <property type="nucleotide sequence ID" value="XM_060490781.1"/>
</dbReference>
<comment type="caution">
    <text evidence="2">The sequence shown here is derived from an EMBL/GenBank/DDBJ whole genome shotgun (WGS) entry which is preliminary data.</text>
</comment>
<name>A0ABQ9SLX0_9PEZI</name>